<organism evidence="1 2">
    <name type="scientific">Bacillus salacetis</name>
    <dbReference type="NCBI Taxonomy" id="2315464"/>
    <lineage>
        <taxon>Bacteria</taxon>
        <taxon>Bacillati</taxon>
        <taxon>Bacillota</taxon>
        <taxon>Bacilli</taxon>
        <taxon>Bacillales</taxon>
        <taxon>Bacillaceae</taxon>
        <taxon>Bacillus</taxon>
    </lineage>
</organism>
<proteinExistence type="predicted"/>
<dbReference type="SUPFAM" id="SSF140500">
    <property type="entry name" value="BAS1536-like"/>
    <property type="match status" value="1"/>
</dbReference>
<comment type="caution">
    <text evidence="1">The sequence shown here is derived from an EMBL/GenBank/DDBJ whole genome shotgun (WGS) entry which is preliminary data.</text>
</comment>
<dbReference type="EMBL" id="QXIR01000007">
    <property type="protein sequence ID" value="RIW35676.1"/>
    <property type="molecule type" value="Genomic_DNA"/>
</dbReference>
<sequence length="57" mass="6763">MGKCQIYKKIEETRARLFMAAARHGLDSETTIKISQELDVLINHIQRKKMNKEQWEC</sequence>
<dbReference type="Gene3D" id="4.10.280.10">
    <property type="entry name" value="Helix-loop-helix DNA-binding domain"/>
    <property type="match status" value="1"/>
</dbReference>
<dbReference type="PANTHER" id="PTHR41263:SF1">
    <property type="entry name" value="ASPARTYL-PHOSPHATE PHOSPHATASE YISI"/>
    <property type="match status" value="1"/>
</dbReference>
<dbReference type="GO" id="GO:0043937">
    <property type="term" value="P:regulation of sporulation"/>
    <property type="evidence" value="ECO:0007669"/>
    <property type="project" value="InterPro"/>
</dbReference>
<evidence type="ECO:0000313" key="2">
    <source>
        <dbReference type="Proteomes" id="UP000265801"/>
    </source>
</evidence>
<name>A0A3A1R4I9_9BACI</name>
<dbReference type="InterPro" id="IPR053028">
    <property type="entry name" value="Spo0E-like_phosphatase"/>
</dbReference>
<dbReference type="InterPro" id="IPR036638">
    <property type="entry name" value="HLH_DNA-bd_sf"/>
</dbReference>
<dbReference type="AlphaFoldDB" id="A0A3A1R4I9"/>
<dbReference type="PANTHER" id="PTHR41263">
    <property type="entry name" value="ASPARTYL-PHOSPHATE PHOSPHATASE YISI"/>
    <property type="match status" value="1"/>
</dbReference>
<dbReference type="InterPro" id="IPR018540">
    <property type="entry name" value="Spo0E-like"/>
</dbReference>
<protein>
    <submittedName>
        <fullName evidence="1">Aspartyl-phosphate phosphatase Spo0E family protein</fullName>
    </submittedName>
</protein>
<dbReference type="GO" id="GO:0046983">
    <property type="term" value="F:protein dimerization activity"/>
    <property type="evidence" value="ECO:0007669"/>
    <property type="project" value="InterPro"/>
</dbReference>
<reference evidence="1 2" key="1">
    <citation type="submission" date="2018-09" db="EMBL/GenBank/DDBJ databases">
        <title>Bacillus saliacetes sp. nov., isolated from Thai shrimp paste (Ka-pi).</title>
        <authorList>
            <person name="Daroonpunt R."/>
            <person name="Tanasupawat S."/>
            <person name="Yiamsombut S."/>
        </authorList>
    </citation>
    <scope>NUCLEOTIDE SEQUENCE [LARGE SCALE GENOMIC DNA]</scope>
    <source>
        <strain evidence="1 2">SKP7-4</strain>
    </source>
</reference>
<dbReference type="OrthoDB" id="2972613at2"/>
<evidence type="ECO:0000313" key="1">
    <source>
        <dbReference type="EMBL" id="RIW35676.1"/>
    </source>
</evidence>
<dbReference type="RefSeq" id="WP_119546241.1">
    <property type="nucleotide sequence ID" value="NZ_QXIR01000007.1"/>
</dbReference>
<accession>A0A3A1R4I9</accession>
<keyword evidence="2" id="KW-1185">Reference proteome</keyword>
<gene>
    <name evidence="1" type="ORF">D3H55_07280</name>
</gene>
<dbReference type="Pfam" id="PF09388">
    <property type="entry name" value="SpoOE-like"/>
    <property type="match status" value="1"/>
</dbReference>
<dbReference type="Proteomes" id="UP000265801">
    <property type="component" value="Unassembled WGS sequence"/>
</dbReference>
<dbReference type="InterPro" id="IPR037208">
    <property type="entry name" value="Spo0E-like_sf"/>
</dbReference>